<keyword evidence="4" id="KW-1185">Reference proteome</keyword>
<dbReference type="PANTHER" id="PTHR46663">
    <property type="entry name" value="DIGUANYLATE CYCLASE DGCT-RELATED"/>
    <property type="match status" value="1"/>
</dbReference>
<feature type="domain" description="GGDEF" evidence="2">
    <location>
        <begin position="335"/>
        <end position="463"/>
    </location>
</feature>
<keyword evidence="1" id="KW-1133">Transmembrane helix</keyword>
<dbReference type="InterPro" id="IPR043128">
    <property type="entry name" value="Rev_trsase/Diguanyl_cyclase"/>
</dbReference>
<evidence type="ECO:0000313" key="3">
    <source>
        <dbReference type="EMBL" id="SMP26804.1"/>
    </source>
</evidence>
<dbReference type="EMBL" id="FXTT01000003">
    <property type="protein sequence ID" value="SMP26804.1"/>
    <property type="molecule type" value="Genomic_DNA"/>
</dbReference>
<keyword evidence="1" id="KW-0472">Membrane</keyword>
<evidence type="ECO:0000313" key="4">
    <source>
        <dbReference type="Proteomes" id="UP001157914"/>
    </source>
</evidence>
<reference evidence="3 4" key="1">
    <citation type="submission" date="2017-05" db="EMBL/GenBank/DDBJ databases">
        <authorList>
            <person name="Varghese N."/>
            <person name="Submissions S."/>
        </authorList>
    </citation>
    <scope>NUCLEOTIDE SEQUENCE [LARGE SCALE GENOMIC DNA]</scope>
    <source>
        <strain evidence="3 4">DSM 15949</strain>
    </source>
</reference>
<dbReference type="NCBIfam" id="TIGR00254">
    <property type="entry name" value="GGDEF"/>
    <property type="match status" value="1"/>
</dbReference>
<dbReference type="InterPro" id="IPR007892">
    <property type="entry name" value="CHASE4"/>
</dbReference>
<comment type="caution">
    <text evidence="3">The sequence shown here is derived from an EMBL/GenBank/DDBJ whole genome shotgun (WGS) entry which is preliminary data.</text>
</comment>
<dbReference type="InterPro" id="IPR029787">
    <property type="entry name" value="Nucleotide_cyclase"/>
</dbReference>
<keyword evidence="1" id="KW-0812">Transmembrane</keyword>
<evidence type="ECO:0000256" key="1">
    <source>
        <dbReference type="SAM" id="Phobius"/>
    </source>
</evidence>
<dbReference type="InterPro" id="IPR052163">
    <property type="entry name" value="DGC-Regulatory_Protein"/>
</dbReference>
<evidence type="ECO:0000259" key="2">
    <source>
        <dbReference type="PROSITE" id="PS50887"/>
    </source>
</evidence>
<accession>A0ABY1P6F0</accession>
<sequence length="479" mass="52776">MVQARSVKTAAELKDMKRLYRPFWAVILIGAAGLFVFVTVLTLALDRTSLRASEQIMAANVDDRMRLLEKLTLEYAYWDEAAANLVDTVDFDWISATFEDYSKTTLNIDAIHVVDGSNTAKAHVVDDAIADVDLSDRYGPSVLKTLDAARVSEDQQVPVPITGFVEQGARYYLISAARITSYDSEKTIPTDHVIMLTQNVGEEFLAELGQRYHLPGLQVSRDPSKLWQGGIPILGSDGTQIGYFVWSPELAGFKLRPALAVGILGLGIIVLIAARVFTKRATQIVHELDLARREAVAVRSLLEDQARRDPLTDLGNRRLLDTVLGDMEDARPPDPPHALLSIDLDGFKEINDAFGHETGDQVLQHVGKILLTLAPHDDQAFRLGGDEFVIIFKSAQREHVEAVGSLIVERLSKPVSVNGYNCKFGASVGIAFSRNPGDLLRNADVALYSAKRCGRGRTSVYSHALMDLREDPQLLAQQT</sequence>
<dbReference type="RefSeq" id="WP_155192780.1">
    <property type="nucleotide sequence ID" value="NZ_BAAAEA010000002.1"/>
</dbReference>
<gene>
    <name evidence="3" type="ORF">SAMN06265374_2795</name>
</gene>
<dbReference type="PANTHER" id="PTHR46663:SF4">
    <property type="entry name" value="DIGUANYLATE CYCLASE DGCT-RELATED"/>
    <property type="match status" value="1"/>
</dbReference>
<dbReference type="SMART" id="SM00267">
    <property type="entry name" value="GGDEF"/>
    <property type="match status" value="1"/>
</dbReference>
<feature type="transmembrane region" description="Helical" evidence="1">
    <location>
        <begin position="23"/>
        <end position="45"/>
    </location>
</feature>
<proteinExistence type="predicted"/>
<dbReference type="SUPFAM" id="SSF55073">
    <property type="entry name" value="Nucleotide cyclase"/>
    <property type="match status" value="1"/>
</dbReference>
<dbReference type="Pfam" id="PF05228">
    <property type="entry name" value="CHASE4"/>
    <property type="match status" value="1"/>
</dbReference>
<dbReference type="InterPro" id="IPR000160">
    <property type="entry name" value="GGDEF_dom"/>
</dbReference>
<dbReference type="CDD" id="cd01949">
    <property type="entry name" value="GGDEF"/>
    <property type="match status" value="1"/>
</dbReference>
<name>A0ABY1P6F0_9HYPH</name>
<dbReference type="Proteomes" id="UP001157914">
    <property type="component" value="Unassembled WGS sequence"/>
</dbReference>
<feature type="transmembrane region" description="Helical" evidence="1">
    <location>
        <begin position="258"/>
        <end position="277"/>
    </location>
</feature>
<dbReference type="Pfam" id="PF00990">
    <property type="entry name" value="GGDEF"/>
    <property type="match status" value="1"/>
</dbReference>
<protein>
    <submittedName>
        <fullName evidence="3">Diguanylate cyclase (GGDEF) domain-containing protein</fullName>
    </submittedName>
</protein>
<organism evidence="3 4">
    <name type="scientific">Roseibium denhamense</name>
    <dbReference type="NCBI Taxonomy" id="76305"/>
    <lineage>
        <taxon>Bacteria</taxon>
        <taxon>Pseudomonadati</taxon>
        <taxon>Pseudomonadota</taxon>
        <taxon>Alphaproteobacteria</taxon>
        <taxon>Hyphomicrobiales</taxon>
        <taxon>Stappiaceae</taxon>
        <taxon>Roseibium</taxon>
    </lineage>
</organism>
<dbReference type="PROSITE" id="PS50887">
    <property type="entry name" value="GGDEF"/>
    <property type="match status" value="1"/>
</dbReference>
<dbReference type="Gene3D" id="3.30.70.270">
    <property type="match status" value="1"/>
</dbReference>